<dbReference type="PANTHER" id="PTHR12589">
    <property type="entry name" value="PYRUVOYL TETRAHYDROBIOPTERIN SYNTHASE"/>
    <property type="match status" value="1"/>
</dbReference>
<dbReference type="PANTHER" id="PTHR12589:SF7">
    <property type="entry name" value="6-PYRUVOYL TETRAHYDROBIOPTERIN SYNTHASE"/>
    <property type="match status" value="1"/>
</dbReference>
<dbReference type="Gene3D" id="3.30.479.10">
    <property type="entry name" value="6-pyruvoyl tetrahydropterin synthase/QueD"/>
    <property type="match status" value="1"/>
</dbReference>
<evidence type="ECO:0000256" key="5">
    <source>
        <dbReference type="ARBA" id="ARBA00022833"/>
    </source>
</evidence>
<evidence type="ECO:0000256" key="7">
    <source>
        <dbReference type="ARBA" id="ARBA00048807"/>
    </source>
</evidence>
<dbReference type="InterPro" id="IPR038418">
    <property type="entry name" value="6-PTP_synth/QueD_sf"/>
</dbReference>
<evidence type="ECO:0000313" key="12">
    <source>
        <dbReference type="Proteomes" id="UP000032522"/>
    </source>
</evidence>
<sequence length="145" mass="16845">MMHQLYPQVMHNYRYELNKDMHIAAAHFIPHEAAGSCANVHGHTYIVNVTVAGDELDESGFLVNFQTLKQLVHRKLDHTLLNDHADWFDSRDPNRFPTSEVVARTIYETIQRYLDALPHKPKCLQVFVRETPTSYVVYRPKAGER</sequence>
<evidence type="ECO:0000256" key="10">
    <source>
        <dbReference type="PIRSR" id="PIRSR006113-2"/>
    </source>
</evidence>
<keyword evidence="6 8" id="KW-0456">Lyase</keyword>
<proteinExistence type="inferred from homology"/>
<feature type="binding site" evidence="10">
    <location>
        <position position="41"/>
    </location>
    <ligand>
        <name>Zn(2+)</name>
        <dbReference type="ChEBI" id="CHEBI:29105"/>
    </ligand>
</feature>
<keyword evidence="4 8" id="KW-0479">Metal-binding</keyword>
<dbReference type="GO" id="GO:0008616">
    <property type="term" value="P:tRNA queuosine(34) biosynthetic process"/>
    <property type="evidence" value="ECO:0007669"/>
    <property type="project" value="UniProtKB-KW"/>
</dbReference>
<protein>
    <recommendedName>
        <fullName evidence="3 8">6-carboxy-5,6,7,8-tetrahydropterin synthase</fullName>
        <ecNumber evidence="8">4.-.-.-</ecNumber>
    </recommendedName>
</protein>
<evidence type="ECO:0000256" key="2">
    <source>
        <dbReference type="ARBA" id="ARBA00008900"/>
    </source>
</evidence>
<dbReference type="Proteomes" id="UP000032522">
    <property type="component" value="Unassembled WGS sequence"/>
</dbReference>
<comment type="caution">
    <text evidence="11">The sequence shown here is derived from an EMBL/GenBank/DDBJ whole genome shotgun (WGS) entry which is preliminary data.</text>
</comment>
<comment type="catalytic activity">
    <reaction evidence="7 8">
        <text>7,8-dihydroneopterin 3'-triphosphate + H2O = 6-carboxy-5,6,7,8-tetrahydropterin + triphosphate + acetaldehyde + 2 H(+)</text>
        <dbReference type="Rhea" id="RHEA:27966"/>
        <dbReference type="ChEBI" id="CHEBI:15343"/>
        <dbReference type="ChEBI" id="CHEBI:15377"/>
        <dbReference type="ChEBI" id="CHEBI:15378"/>
        <dbReference type="ChEBI" id="CHEBI:18036"/>
        <dbReference type="ChEBI" id="CHEBI:58462"/>
        <dbReference type="ChEBI" id="CHEBI:61032"/>
        <dbReference type="EC" id="4.1.2.50"/>
    </reaction>
</comment>
<evidence type="ECO:0000256" key="4">
    <source>
        <dbReference type="ARBA" id="ARBA00022723"/>
    </source>
</evidence>
<dbReference type="EMBL" id="JYBP01000003">
    <property type="protein sequence ID" value="KJE28373.1"/>
    <property type="molecule type" value="Genomic_DNA"/>
</dbReference>
<feature type="binding site" evidence="10">
    <location>
        <position position="27"/>
    </location>
    <ligand>
        <name>Zn(2+)</name>
        <dbReference type="ChEBI" id="CHEBI:29105"/>
    </ligand>
</feature>
<feature type="active site" description="Proton acceptor" evidence="9">
    <location>
        <position position="37"/>
    </location>
</feature>
<comment type="cofactor">
    <cofactor evidence="8 10">
        <name>Zn(2+)</name>
        <dbReference type="ChEBI" id="CHEBI:29105"/>
    </cofactor>
    <text evidence="8 10">Binds 1 zinc ion per subunit.</text>
</comment>
<dbReference type="GO" id="GO:0070497">
    <property type="term" value="F:6-carboxytetrahydropterin synthase activity"/>
    <property type="evidence" value="ECO:0007669"/>
    <property type="project" value="UniProtKB-EC"/>
</dbReference>
<dbReference type="GO" id="GO:0046872">
    <property type="term" value="F:metal ion binding"/>
    <property type="evidence" value="ECO:0007669"/>
    <property type="project" value="UniProtKB-KW"/>
</dbReference>
<name>A0A0D8BW29_GEOKU</name>
<keyword evidence="8" id="KW-0671">Queuosine biosynthesis</keyword>
<comment type="pathway">
    <text evidence="1 8">Purine metabolism; 7-cyano-7-deazaguanine biosynthesis.</text>
</comment>
<organism evidence="11 12">
    <name type="scientific">Geobacillus kaustophilus</name>
    <dbReference type="NCBI Taxonomy" id="1462"/>
    <lineage>
        <taxon>Bacteria</taxon>
        <taxon>Bacillati</taxon>
        <taxon>Bacillota</taxon>
        <taxon>Bacilli</taxon>
        <taxon>Bacillales</taxon>
        <taxon>Anoxybacillaceae</taxon>
        <taxon>Geobacillus</taxon>
        <taxon>Geobacillus thermoleovorans group</taxon>
    </lineage>
</organism>
<dbReference type="SUPFAM" id="SSF55620">
    <property type="entry name" value="Tetrahydrobiopterin biosynthesis enzymes-like"/>
    <property type="match status" value="1"/>
</dbReference>
<accession>A0A0D8BW29</accession>
<evidence type="ECO:0000256" key="6">
    <source>
        <dbReference type="ARBA" id="ARBA00023239"/>
    </source>
</evidence>
<keyword evidence="5 8" id="KW-0862">Zinc</keyword>
<dbReference type="UniPathway" id="UPA00391"/>
<evidence type="ECO:0000256" key="8">
    <source>
        <dbReference type="PIRNR" id="PIRNR006113"/>
    </source>
</evidence>
<evidence type="ECO:0000256" key="3">
    <source>
        <dbReference type="ARBA" id="ARBA00018141"/>
    </source>
</evidence>
<evidence type="ECO:0000256" key="9">
    <source>
        <dbReference type="PIRSR" id="PIRSR006113-1"/>
    </source>
</evidence>
<feature type="active site" description="Charge relay system" evidence="9">
    <location>
        <position position="78"/>
    </location>
</feature>
<dbReference type="OrthoDB" id="9804698at2"/>
<feature type="binding site" evidence="10">
    <location>
        <position position="43"/>
    </location>
    <ligand>
        <name>Zn(2+)</name>
        <dbReference type="ChEBI" id="CHEBI:29105"/>
    </ligand>
</feature>
<dbReference type="NCBIfam" id="TIGR03367">
    <property type="entry name" value="queuosine_QueD"/>
    <property type="match status" value="1"/>
</dbReference>
<feature type="active site" description="Charge relay system" evidence="9">
    <location>
        <position position="130"/>
    </location>
</feature>
<dbReference type="AlphaFoldDB" id="A0A0D8BW29"/>
<dbReference type="PATRIC" id="fig|1462.6.peg.2395"/>
<dbReference type="PIRSF" id="PIRSF006113">
    <property type="entry name" value="PTP_synth"/>
    <property type="match status" value="1"/>
</dbReference>
<dbReference type="EC" id="4.-.-.-" evidence="8"/>
<reference evidence="11 12" key="1">
    <citation type="submission" date="2015-01" db="EMBL/GenBank/DDBJ databases">
        <authorList>
            <person name="Filippidou S."/>
            <person name="Jeanneret N."/>
            <person name="Russel-Delif L."/>
            <person name="Junier T."/>
            <person name="Wunderlin T."/>
            <person name="Molina V."/>
            <person name="Johnson S.L."/>
            <person name="Davenport K.W."/>
            <person name="Chain P.S."/>
            <person name="Dorador C."/>
            <person name="Junier P."/>
        </authorList>
    </citation>
    <scope>NUCLEOTIDE SEQUENCE [LARGE SCALE GENOMIC DNA]</scope>
    <source>
        <strain evidence="11 12">Et7/4</strain>
    </source>
</reference>
<evidence type="ECO:0000313" key="11">
    <source>
        <dbReference type="EMBL" id="KJE28373.1"/>
    </source>
</evidence>
<gene>
    <name evidence="11" type="primary">queD</name>
    <name evidence="11" type="ORF">LG52_2136</name>
</gene>
<dbReference type="Pfam" id="PF01242">
    <property type="entry name" value="PTPS"/>
    <property type="match status" value="1"/>
</dbReference>
<comment type="similarity">
    <text evidence="2 8">Belongs to the PTPS family. QueD subfamily.</text>
</comment>
<evidence type="ECO:0000256" key="1">
    <source>
        <dbReference type="ARBA" id="ARBA00005061"/>
    </source>
</evidence>
<dbReference type="RefSeq" id="WP_044731910.1">
    <property type="nucleotide sequence ID" value="NZ_JYBP01000003.1"/>
</dbReference>
<dbReference type="InterPro" id="IPR007115">
    <property type="entry name" value="6-PTP_synth/QueD"/>
</dbReference>